<accession>A0ABU1UTJ5</accession>
<evidence type="ECO:0000256" key="7">
    <source>
        <dbReference type="ARBA" id="ARBA00023237"/>
    </source>
</evidence>
<evidence type="ECO:0000256" key="8">
    <source>
        <dbReference type="PROSITE-ProRule" id="PRU01360"/>
    </source>
</evidence>
<dbReference type="Pfam" id="PF07715">
    <property type="entry name" value="Plug"/>
    <property type="match status" value="1"/>
</dbReference>
<evidence type="ECO:0000256" key="9">
    <source>
        <dbReference type="RuleBase" id="RU003357"/>
    </source>
</evidence>
<keyword evidence="6 8" id="KW-0472">Membrane</keyword>
<evidence type="ECO:0000259" key="11">
    <source>
        <dbReference type="Pfam" id="PF00593"/>
    </source>
</evidence>
<evidence type="ECO:0000256" key="10">
    <source>
        <dbReference type="SAM" id="MobiDB-lite"/>
    </source>
</evidence>
<dbReference type="RefSeq" id="WP_310068207.1">
    <property type="nucleotide sequence ID" value="NZ_JAVDVX010000001.1"/>
</dbReference>
<protein>
    <submittedName>
        <fullName evidence="13">Outer membrane receptor protein involved in Fe transport</fullName>
    </submittedName>
</protein>
<evidence type="ECO:0000256" key="3">
    <source>
        <dbReference type="ARBA" id="ARBA00022452"/>
    </source>
</evidence>
<evidence type="ECO:0000313" key="14">
    <source>
        <dbReference type="Proteomes" id="UP001253595"/>
    </source>
</evidence>
<keyword evidence="2 8" id="KW-0813">Transport</keyword>
<feature type="region of interest" description="Disordered" evidence="10">
    <location>
        <begin position="345"/>
        <end position="368"/>
    </location>
</feature>
<keyword evidence="3 8" id="KW-1134">Transmembrane beta strand</keyword>
<dbReference type="InterPro" id="IPR012910">
    <property type="entry name" value="Plug_dom"/>
</dbReference>
<reference evidence="13 14" key="1">
    <citation type="submission" date="2023-07" db="EMBL/GenBank/DDBJ databases">
        <title>Sorghum-associated microbial communities from plants grown in Nebraska, USA.</title>
        <authorList>
            <person name="Schachtman D."/>
        </authorList>
    </citation>
    <scope>NUCLEOTIDE SEQUENCE [LARGE SCALE GENOMIC DNA]</scope>
    <source>
        <strain evidence="13 14">BE190</strain>
    </source>
</reference>
<dbReference type="InterPro" id="IPR036942">
    <property type="entry name" value="Beta-barrel_TonB_sf"/>
</dbReference>
<feature type="domain" description="TonB-dependent receptor plug" evidence="12">
    <location>
        <begin position="70"/>
        <end position="183"/>
    </location>
</feature>
<dbReference type="Proteomes" id="UP001253595">
    <property type="component" value="Unassembled WGS sequence"/>
</dbReference>
<keyword evidence="14" id="KW-1185">Reference proteome</keyword>
<evidence type="ECO:0000313" key="13">
    <source>
        <dbReference type="EMBL" id="MDR7088500.1"/>
    </source>
</evidence>
<evidence type="ECO:0000256" key="4">
    <source>
        <dbReference type="ARBA" id="ARBA00022692"/>
    </source>
</evidence>
<dbReference type="InterPro" id="IPR039426">
    <property type="entry name" value="TonB-dep_rcpt-like"/>
</dbReference>
<dbReference type="PANTHER" id="PTHR47234">
    <property type="match status" value="1"/>
</dbReference>
<dbReference type="SUPFAM" id="SSF56935">
    <property type="entry name" value="Porins"/>
    <property type="match status" value="1"/>
</dbReference>
<dbReference type="InterPro" id="IPR037066">
    <property type="entry name" value="Plug_dom_sf"/>
</dbReference>
<dbReference type="CDD" id="cd01347">
    <property type="entry name" value="ligand_gated_channel"/>
    <property type="match status" value="1"/>
</dbReference>
<proteinExistence type="inferred from homology"/>
<feature type="compositionally biased region" description="Polar residues" evidence="10">
    <location>
        <begin position="345"/>
        <end position="356"/>
    </location>
</feature>
<feature type="domain" description="TonB-dependent receptor-like beta-barrel" evidence="11">
    <location>
        <begin position="382"/>
        <end position="881"/>
    </location>
</feature>
<keyword evidence="5 9" id="KW-0798">TonB box</keyword>
<comment type="caution">
    <text evidence="13">The sequence shown here is derived from an EMBL/GenBank/DDBJ whole genome shotgun (WGS) entry which is preliminary data.</text>
</comment>
<dbReference type="Pfam" id="PF00593">
    <property type="entry name" value="TonB_dep_Rec_b-barrel"/>
    <property type="match status" value="1"/>
</dbReference>
<dbReference type="EMBL" id="JAVDVX010000001">
    <property type="protein sequence ID" value="MDR7088500.1"/>
    <property type="molecule type" value="Genomic_DNA"/>
</dbReference>
<keyword evidence="4 8" id="KW-0812">Transmembrane</keyword>
<evidence type="ECO:0000256" key="2">
    <source>
        <dbReference type="ARBA" id="ARBA00022448"/>
    </source>
</evidence>
<dbReference type="InterPro" id="IPR000531">
    <property type="entry name" value="Beta-barrel_TonB"/>
</dbReference>
<sequence length="917" mass="99689">MPPSNTLIRYHHPELPIPAALMLLAGLVLTSGSYAQPASSIDDYLNMDLSELMQTRITGSHISAANASPTGPITLIDRDTIVRTGATSLEALLQRLPLSAGYAGNQSNAYWAVNGNGSTHVNLRGLGINRTLVLLDGHRLANGGTGANAAVDLNAIPLALVERIEIFRDGASAIYGADAVAGVVNIITRTGLAGGEASVRYGETSQQDGAEQAAQISWGTRGEQGSLLLNLSHFESDAVNMADRAPCGLGEVAGELTCVDSGNTIGGRARLANGQRVNFNQTAGGDGDFYEPYSASKHNFNANSYLNAVNPIARFSLSGKGEYRFDEQTRLTSTLIYTKRESEQLASPGTLGTNRPISLATDHPTNPTGQALVLERRRLLEAGTRDFYQDVNYYYGLIGLEGAFNDLWHWQTAINWSRNTGTDGWTNVANLDRVEQSLDTSICSNAPGASIPCGDYLGYGDLSQELLDFLMLDTTDHGGNEQQSLSANLNGELMQVPAGALMLATGLELRRDKAWRTPDPLNRAGIANNNPQEPVKGQLEAIEGFIEAQVPLVNRLPGIESLELSTAVRYSDYDQFGNTTNYKLGLNWQLTPSLQVRTNLASAFRTPNIPELFSGTQVLFQITRDPCSNWSSLPSSSPVYQNCLADGVPANFQQLTTSIPTILGGNADLKPEEAQTRTLGIQWQPAFAVPLTLSLDYFNISIDEAIVTIDGNTRLAACYNSTLLSLPFCGDRHFTRNPNSGDVNFLSTRLMNAAQEEQEGIDIGVFSEFAVGSWQARLDWESSYLRSYEIQLYQQAPKTEYAGKVTSGRGSYLQWRSLARLTLERGDWSGAYSVQYLDSGKQLGAPPEAIGARQESITYHHVQLQYQASQALQLALGIDNLFDQRAPYVASWLDVNTDTMTYDVAGRRGYITARLTW</sequence>
<dbReference type="PROSITE" id="PS52016">
    <property type="entry name" value="TONB_DEPENDENT_REC_3"/>
    <property type="match status" value="1"/>
</dbReference>
<dbReference type="PANTHER" id="PTHR47234:SF2">
    <property type="entry name" value="TONB-DEPENDENT RECEPTOR"/>
    <property type="match status" value="1"/>
</dbReference>
<dbReference type="Gene3D" id="2.40.170.20">
    <property type="entry name" value="TonB-dependent receptor, beta-barrel domain"/>
    <property type="match status" value="1"/>
</dbReference>
<keyword evidence="13" id="KW-0675">Receptor</keyword>
<evidence type="ECO:0000259" key="12">
    <source>
        <dbReference type="Pfam" id="PF07715"/>
    </source>
</evidence>
<evidence type="ECO:0000256" key="1">
    <source>
        <dbReference type="ARBA" id="ARBA00004571"/>
    </source>
</evidence>
<name>A0ABU1UTJ5_9GAMM</name>
<comment type="subcellular location">
    <subcellularLocation>
        <location evidence="1 8">Cell outer membrane</location>
        <topology evidence="1 8">Multi-pass membrane protein</topology>
    </subcellularLocation>
</comment>
<keyword evidence="7 8" id="KW-0998">Cell outer membrane</keyword>
<dbReference type="Gene3D" id="2.170.130.10">
    <property type="entry name" value="TonB-dependent receptor, plug domain"/>
    <property type="match status" value="1"/>
</dbReference>
<evidence type="ECO:0000256" key="6">
    <source>
        <dbReference type="ARBA" id="ARBA00023136"/>
    </source>
</evidence>
<evidence type="ECO:0000256" key="5">
    <source>
        <dbReference type="ARBA" id="ARBA00023077"/>
    </source>
</evidence>
<gene>
    <name evidence="13" type="ORF">J2X05_000503</name>
</gene>
<organism evidence="13 14">
    <name type="scientific">Cellvibrio fibrivorans</name>
    <dbReference type="NCBI Taxonomy" id="126350"/>
    <lineage>
        <taxon>Bacteria</taxon>
        <taxon>Pseudomonadati</taxon>
        <taxon>Pseudomonadota</taxon>
        <taxon>Gammaproteobacteria</taxon>
        <taxon>Cellvibrionales</taxon>
        <taxon>Cellvibrionaceae</taxon>
        <taxon>Cellvibrio</taxon>
    </lineage>
</organism>
<comment type="similarity">
    <text evidence="8 9">Belongs to the TonB-dependent receptor family.</text>
</comment>